<sequence length="117" mass="12843">MQRRPSQLPSDDLSDVASETSTLVNFVIDSDNQDQYMLQEDRHESDVHDGLDGENIAWSSSRPRKQAKKSILSSVGLSTSTTSSNSQNRPINPDFAERDGASTSAEQQSEHPVSLGH</sequence>
<dbReference type="AlphaFoldDB" id="A0A1X6NE61"/>
<accession>A0A1X6NE61</accession>
<reference evidence="2 3" key="1">
    <citation type="submission" date="2017-04" db="EMBL/GenBank/DDBJ databases">
        <title>Genome Sequence of the Model Brown-Rot Fungus Postia placenta SB12.</title>
        <authorList>
            <consortium name="DOE Joint Genome Institute"/>
            <person name="Gaskell J."/>
            <person name="Kersten P."/>
            <person name="Larrondo L.F."/>
            <person name="Canessa P."/>
            <person name="Martinez D."/>
            <person name="Hibbett D."/>
            <person name="Schmoll M."/>
            <person name="Kubicek C.P."/>
            <person name="Martinez A.T."/>
            <person name="Yadav J."/>
            <person name="Master E."/>
            <person name="Magnuson J.K."/>
            <person name="James T."/>
            <person name="Yaver D."/>
            <person name="Berka R."/>
            <person name="Labutti K."/>
            <person name="Lipzen A."/>
            <person name="Aerts A."/>
            <person name="Barry K."/>
            <person name="Henrissat B."/>
            <person name="Blanchette R."/>
            <person name="Grigoriev I."/>
            <person name="Cullen D."/>
        </authorList>
    </citation>
    <scope>NUCLEOTIDE SEQUENCE [LARGE SCALE GENOMIC DNA]</scope>
    <source>
        <strain evidence="2 3">MAD-698-R-SB12</strain>
    </source>
</reference>
<dbReference type="RefSeq" id="XP_024343586.1">
    <property type="nucleotide sequence ID" value="XM_024480104.1"/>
</dbReference>
<dbReference type="GeneID" id="36325054"/>
<feature type="compositionally biased region" description="Basic and acidic residues" evidence="1">
    <location>
        <begin position="40"/>
        <end position="51"/>
    </location>
</feature>
<dbReference type="EMBL" id="KZ110591">
    <property type="protein sequence ID" value="OSX66792.1"/>
    <property type="molecule type" value="Genomic_DNA"/>
</dbReference>
<dbReference type="Proteomes" id="UP000194127">
    <property type="component" value="Unassembled WGS sequence"/>
</dbReference>
<feature type="region of interest" description="Disordered" evidence="1">
    <location>
        <begin position="40"/>
        <end position="117"/>
    </location>
</feature>
<feature type="compositionally biased region" description="Low complexity" evidence="1">
    <location>
        <begin position="70"/>
        <end position="86"/>
    </location>
</feature>
<gene>
    <name evidence="2" type="ORF">POSPLADRAFT_1050962</name>
</gene>
<evidence type="ECO:0000313" key="2">
    <source>
        <dbReference type="EMBL" id="OSX66792.1"/>
    </source>
</evidence>
<organism evidence="2 3">
    <name type="scientific">Postia placenta MAD-698-R-SB12</name>
    <dbReference type="NCBI Taxonomy" id="670580"/>
    <lineage>
        <taxon>Eukaryota</taxon>
        <taxon>Fungi</taxon>
        <taxon>Dikarya</taxon>
        <taxon>Basidiomycota</taxon>
        <taxon>Agaricomycotina</taxon>
        <taxon>Agaricomycetes</taxon>
        <taxon>Polyporales</taxon>
        <taxon>Adustoporiaceae</taxon>
        <taxon>Rhodonia</taxon>
    </lineage>
</organism>
<keyword evidence="3" id="KW-1185">Reference proteome</keyword>
<feature type="compositionally biased region" description="Polar residues" evidence="1">
    <location>
        <begin position="101"/>
        <end position="111"/>
    </location>
</feature>
<evidence type="ECO:0000256" key="1">
    <source>
        <dbReference type="SAM" id="MobiDB-lite"/>
    </source>
</evidence>
<protein>
    <submittedName>
        <fullName evidence="2">Uncharacterized protein</fullName>
    </submittedName>
</protein>
<proteinExistence type="predicted"/>
<name>A0A1X6NE61_9APHY</name>
<evidence type="ECO:0000313" key="3">
    <source>
        <dbReference type="Proteomes" id="UP000194127"/>
    </source>
</evidence>